<dbReference type="PROSITE" id="PS50048">
    <property type="entry name" value="ZN2_CY6_FUNGAL_2"/>
    <property type="match status" value="1"/>
</dbReference>
<dbReference type="SMART" id="SM00066">
    <property type="entry name" value="GAL4"/>
    <property type="match status" value="1"/>
</dbReference>
<dbReference type="OrthoDB" id="5394557at2759"/>
<dbReference type="InterPro" id="IPR001138">
    <property type="entry name" value="Zn2Cys6_DnaBD"/>
</dbReference>
<dbReference type="Proteomes" id="UP000019473">
    <property type="component" value="Unassembled WGS sequence"/>
</dbReference>
<reference evidence="9 10" key="1">
    <citation type="submission" date="2013-03" db="EMBL/GenBank/DDBJ databases">
        <title>The Genome Sequence of Cladophialophora yegresii CBS 114405.</title>
        <authorList>
            <consortium name="The Broad Institute Genomics Platform"/>
            <person name="Cuomo C."/>
            <person name="de Hoog S."/>
            <person name="Gorbushina A."/>
            <person name="Walker B."/>
            <person name="Young S.K."/>
            <person name="Zeng Q."/>
            <person name="Gargeya S."/>
            <person name="Fitzgerald M."/>
            <person name="Haas B."/>
            <person name="Abouelleil A."/>
            <person name="Allen A.W."/>
            <person name="Alvarado L."/>
            <person name="Arachchi H.M."/>
            <person name="Berlin A.M."/>
            <person name="Chapman S.B."/>
            <person name="Gainer-Dewar J."/>
            <person name="Goldberg J."/>
            <person name="Griggs A."/>
            <person name="Gujja S."/>
            <person name="Hansen M."/>
            <person name="Howarth C."/>
            <person name="Imamovic A."/>
            <person name="Ireland A."/>
            <person name="Larimer J."/>
            <person name="McCowan C."/>
            <person name="Murphy C."/>
            <person name="Pearson M."/>
            <person name="Poon T.W."/>
            <person name="Priest M."/>
            <person name="Roberts A."/>
            <person name="Saif S."/>
            <person name="Shea T."/>
            <person name="Sisk P."/>
            <person name="Sykes S."/>
            <person name="Wortman J."/>
            <person name="Nusbaum C."/>
            <person name="Birren B."/>
        </authorList>
    </citation>
    <scope>NUCLEOTIDE SEQUENCE [LARGE SCALE GENOMIC DNA]</scope>
    <source>
        <strain evidence="9 10">CBS 114405</strain>
    </source>
</reference>
<feature type="region of interest" description="Disordered" evidence="7">
    <location>
        <begin position="306"/>
        <end position="339"/>
    </location>
</feature>
<dbReference type="Gene3D" id="4.10.240.10">
    <property type="entry name" value="Zn(2)-C6 fungal-type DNA-binding domain"/>
    <property type="match status" value="1"/>
</dbReference>
<keyword evidence="4" id="KW-0238">DNA-binding</keyword>
<comment type="subcellular location">
    <subcellularLocation>
        <location evidence="1">Nucleus</location>
    </subcellularLocation>
</comment>
<keyword evidence="3" id="KW-0805">Transcription regulation</keyword>
<dbReference type="eggNOG" id="ENOG502S7RA">
    <property type="taxonomic scope" value="Eukaryota"/>
</dbReference>
<feature type="domain" description="Zn(2)-C6 fungal-type" evidence="8">
    <location>
        <begin position="64"/>
        <end position="99"/>
    </location>
</feature>
<keyword evidence="10" id="KW-1185">Reference proteome</keyword>
<dbReference type="InterPro" id="IPR050987">
    <property type="entry name" value="AtrR-like"/>
</dbReference>
<dbReference type="HOGENOM" id="CLU_041442_0_0_1"/>
<feature type="compositionally biased region" description="Polar residues" evidence="7">
    <location>
        <begin position="306"/>
        <end position="338"/>
    </location>
</feature>
<sequence>MTRPLYSDLEFFRRTDRGVHMPLSQSSHVHDQYETGSHLSSRTTPSSEPDSRTSTGSRKRVPVACERCRKRKIKCSGNEGDSQACANCKNSGLEDSCRFLRASALLAVQSVETTHLGFPRTYAPRYSPYGLPSHHRLNYMSMPSRCSPPSTLQYHSLPSSVEYSPYTHQATNVDWRPPYVGHMNPYSPYPDDEESSPLVTQPPSYMLPNTDPMATTNTFYMHGHGVRPHPSSLWPETQPCVSQPISQLTGIPYTMPHETAQSFQTIGIAGSLPSDRILPQPITARSYIPTPASSIDIPFSNPVQRTHSLWHNDTGTSVHQLPNPAEANSRQEQSTGRESVSYRLQDMTYNQANLNEALSVTPASAGNYLAVDESRRSTTTAPREDATSQQSALGLITPGSQKSNTETSDVTYNYSSMGSHLSQLGGASGELRPGALYCQTTMLPQREAGSDDCSPDCTSCQTESTRTSFTSMTSTSSGC</sequence>
<evidence type="ECO:0000256" key="3">
    <source>
        <dbReference type="ARBA" id="ARBA00023015"/>
    </source>
</evidence>
<comment type="caution">
    <text evidence="9">The sequence shown here is derived from an EMBL/GenBank/DDBJ whole genome shotgun (WGS) entry which is preliminary data.</text>
</comment>
<feature type="compositionally biased region" description="Basic and acidic residues" evidence="7">
    <location>
        <begin position="373"/>
        <end position="386"/>
    </location>
</feature>
<evidence type="ECO:0000256" key="4">
    <source>
        <dbReference type="ARBA" id="ARBA00023125"/>
    </source>
</evidence>
<dbReference type="GO" id="GO:0000981">
    <property type="term" value="F:DNA-binding transcription factor activity, RNA polymerase II-specific"/>
    <property type="evidence" value="ECO:0007669"/>
    <property type="project" value="InterPro"/>
</dbReference>
<dbReference type="PANTHER" id="PTHR46910">
    <property type="entry name" value="TRANSCRIPTION FACTOR PDR1"/>
    <property type="match status" value="1"/>
</dbReference>
<accession>W9W211</accession>
<keyword evidence="6" id="KW-0539">Nucleus</keyword>
<dbReference type="GeneID" id="19177022"/>
<name>W9W211_9EURO</name>
<dbReference type="SUPFAM" id="SSF57701">
    <property type="entry name" value="Zn2/Cys6 DNA-binding domain"/>
    <property type="match status" value="1"/>
</dbReference>
<feature type="compositionally biased region" description="Polar residues" evidence="7">
    <location>
        <begin position="387"/>
        <end position="407"/>
    </location>
</feature>
<evidence type="ECO:0000256" key="6">
    <source>
        <dbReference type="ARBA" id="ARBA00023242"/>
    </source>
</evidence>
<dbReference type="GO" id="GO:0003677">
    <property type="term" value="F:DNA binding"/>
    <property type="evidence" value="ECO:0007669"/>
    <property type="project" value="UniProtKB-KW"/>
</dbReference>
<dbReference type="GO" id="GO:0008270">
    <property type="term" value="F:zinc ion binding"/>
    <property type="evidence" value="ECO:0007669"/>
    <property type="project" value="InterPro"/>
</dbReference>
<dbReference type="InterPro" id="IPR036864">
    <property type="entry name" value="Zn2-C6_fun-type_DNA-bd_sf"/>
</dbReference>
<evidence type="ECO:0000256" key="2">
    <source>
        <dbReference type="ARBA" id="ARBA00022723"/>
    </source>
</evidence>
<dbReference type="STRING" id="1182544.W9W211"/>
<dbReference type="PANTHER" id="PTHR46910:SF3">
    <property type="entry name" value="HALOTOLERANCE PROTEIN 9-RELATED"/>
    <property type="match status" value="1"/>
</dbReference>
<dbReference type="CDD" id="cd00067">
    <property type="entry name" value="GAL4"/>
    <property type="match status" value="1"/>
</dbReference>
<organism evidence="9 10">
    <name type="scientific">Cladophialophora yegresii CBS 114405</name>
    <dbReference type="NCBI Taxonomy" id="1182544"/>
    <lineage>
        <taxon>Eukaryota</taxon>
        <taxon>Fungi</taxon>
        <taxon>Dikarya</taxon>
        <taxon>Ascomycota</taxon>
        <taxon>Pezizomycotina</taxon>
        <taxon>Eurotiomycetes</taxon>
        <taxon>Chaetothyriomycetidae</taxon>
        <taxon>Chaetothyriales</taxon>
        <taxon>Herpotrichiellaceae</taxon>
        <taxon>Cladophialophora</taxon>
    </lineage>
</organism>
<evidence type="ECO:0000256" key="5">
    <source>
        <dbReference type="ARBA" id="ARBA00023163"/>
    </source>
</evidence>
<keyword evidence="5" id="KW-0804">Transcription</keyword>
<evidence type="ECO:0000313" key="10">
    <source>
        <dbReference type="Proteomes" id="UP000019473"/>
    </source>
</evidence>
<feature type="region of interest" description="Disordered" evidence="7">
    <location>
        <begin position="23"/>
        <end position="61"/>
    </location>
</feature>
<evidence type="ECO:0000259" key="8">
    <source>
        <dbReference type="PROSITE" id="PS50048"/>
    </source>
</evidence>
<keyword evidence="2" id="KW-0479">Metal-binding</keyword>
<dbReference type="RefSeq" id="XP_007754637.1">
    <property type="nucleotide sequence ID" value="XM_007756447.1"/>
</dbReference>
<proteinExistence type="predicted"/>
<protein>
    <recommendedName>
        <fullName evidence="8">Zn(2)-C6 fungal-type domain-containing protein</fullName>
    </recommendedName>
</protein>
<dbReference type="GO" id="GO:0005634">
    <property type="term" value="C:nucleus"/>
    <property type="evidence" value="ECO:0007669"/>
    <property type="project" value="UniProtKB-SubCell"/>
</dbReference>
<dbReference type="Pfam" id="PF00172">
    <property type="entry name" value="Zn_clus"/>
    <property type="match status" value="1"/>
</dbReference>
<dbReference type="VEuPathDB" id="FungiDB:A1O7_02415"/>
<evidence type="ECO:0000256" key="7">
    <source>
        <dbReference type="SAM" id="MobiDB-lite"/>
    </source>
</evidence>
<feature type="region of interest" description="Disordered" evidence="7">
    <location>
        <begin position="373"/>
        <end position="407"/>
    </location>
</feature>
<feature type="compositionally biased region" description="Polar residues" evidence="7">
    <location>
        <begin position="34"/>
        <end position="56"/>
    </location>
</feature>
<evidence type="ECO:0000256" key="1">
    <source>
        <dbReference type="ARBA" id="ARBA00004123"/>
    </source>
</evidence>
<dbReference type="AlphaFoldDB" id="W9W211"/>
<evidence type="ECO:0000313" key="9">
    <source>
        <dbReference type="EMBL" id="EXJ61983.1"/>
    </source>
</evidence>
<dbReference type="EMBL" id="AMGW01000002">
    <property type="protein sequence ID" value="EXJ61983.1"/>
    <property type="molecule type" value="Genomic_DNA"/>
</dbReference>
<gene>
    <name evidence="9" type="ORF">A1O7_02415</name>
</gene>
<dbReference type="PROSITE" id="PS00463">
    <property type="entry name" value="ZN2_CY6_FUNGAL_1"/>
    <property type="match status" value="1"/>
</dbReference>